<sequence>MWAARAVAMRAKVLGFVERYPWAVGVVAVPMTVLGLAGVAIYPYVFVPLLVLASLALIVVEACATQQEEAEHQAHVRSHEPRSAAANMLAEPSLPPLGPEARMRAEAVEARSRATELWAQAKAAEARALAAEARAGEVKLRREAEEEAETIQFPRVEYP</sequence>
<keyword evidence="1" id="KW-1133">Transmembrane helix</keyword>
<dbReference type="EMBL" id="AP022591">
    <property type="protein sequence ID" value="BBY41995.1"/>
    <property type="molecule type" value="Genomic_DNA"/>
</dbReference>
<dbReference type="Proteomes" id="UP000466431">
    <property type="component" value="Chromosome"/>
</dbReference>
<evidence type="ECO:0000313" key="3">
    <source>
        <dbReference type="Proteomes" id="UP000466431"/>
    </source>
</evidence>
<accession>A0A7I7RDP0</accession>
<keyword evidence="1" id="KW-0472">Membrane</keyword>
<feature type="transmembrane region" description="Helical" evidence="1">
    <location>
        <begin position="20"/>
        <end position="39"/>
    </location>
</feature>
<name>A0A7I7RDP0_MYCCF</name>
<organism evidence="2 3">
    <name type="scientific">Mycolicibacterium celeriflavum</name>
    <name type="common">Mycobacterium celeriflavum</name>
    <dbReference type="NCBI Taxonomy" id="1249101"/>
    <lineage>
        <taxon>Bacteria</taxon>
        <taxon>Bacillati</taxon>
        <taxon>Actinomycetota</taxon>
        <taxon>Actinomycetes</taxon>
        <taxon>Mycobacteriales</taxon>
        <taxon>Mycobacteriaceae</taxon>
        <taxon>Mycolicibacterium</taxon>
    </lineage>
</organism>
<evidence type="ECO:0000256" key="1">
    <source>
        <dbReference type="SAM" id="Phobius"/>
    </source>
</evidence>
<keyword evidence="3" id="KW-1185">Reference proteome</keyword>
<dbReference type="AlphaFoldDB" id="A0A7I7RDP0"/>
<gene>
    <name evidence="2" type="ORF">MCEL_02900</name>
</gene>
<reference evidence="2 3" key="1">
    <citation type="journal article" date="2019" name="Emerg. Microbes Infect.">
        <title>Comprehensive subspecies identification of 175 nontuberculous mycobacteria species based on 7547 genomic profiles.</title>
        <authorList>
            <person name="Matsumoto Y."/>
            <person name="Kinjo T."/>
            <person name="Motooka D."/>
            <person name="Nabeya D."/>
            <person name="Jung N."/>
            <person name="Uechi K."/>
            <person name="Horii T."/>
            <person name="Iida T."/>
            <person name="Fujita J."/>
            <person name="Nakamura S."/>
        </authorList>
    </citation>
    <scope>NUCLEOTIDE SEQUENCE [LARGE SCALE GENOMIC DNA]</scope>
    <source>
        <strain evidence="2 3">JCM 18439</strain>
    </source>
</reference>
<keyword evidence="1" id="KW-0812">Transmembrane</keyword>
<dbReference type="KEGG" id="mcee:MCEL_02900"/>
<proteinExistence type="predicted"/>
<protein>
    <submittedName>
        <fullName evidence="2">Uncharacterized protein</fullName>
    </submittedName>
</protein>
<evidence type="ECO:0000313" key="2">
    <source>
        <dbReference type="EMBL" id="BBY41995.1"/>
    </source>
</evidence>